<sequence>MTGSDADHPPIRQPGPDVPADRPPAENSGPAVPADRPPAGNAGPDASADRPPAGRPGPDVPADRPPAENSGPGLPADRSPAEPPVPDVAAGRVPAGSSGPDVTAGHGLAAPPPRAAFAPAPGPGGLPQGPQGPQEPGGPETENLEPPTGAPLRLSPKVLLTDPIRMLPSLLLPLAGVLFIGGFSPGSFVWASLGVVGSVAFAAVRWATFTYQIVGDRLELTRSLISRSVRTIPLERIRGVDVSAPPLHRLLGISVLRIDTGAGGEDKQEGELDGVTVEEGERLKAVLLWHARARTARRAQARGTVQATGQAGAEALTADVPAGPGTSAGAGTVHHEVGDTTPERVFFVLPRKWLAYGPLSGSYLLTPFALVAGAVGLAFQWGTEFGIDRRVVVGAGEWLWEHPPLLIAALVLLVLAMPVVGVIMYAVFNWDFSLRAREGYLVAGRGLITRRSVSLERRRVRGFEFVQGPAERGAGLGRAWAIVTGLGDSETRGQLLPVAPKDIVLDVVGEAIGSITTDLRPHPIAARRRRLFRAIFPWLLIAACAVTAAVLWSGFWWVLGVPALILTVLGVPLGLDRYRSLGHTYDGTRLSVRSGSLRRSQAVIEDRAVVGWTLSQTWFQRRVGLLTVTAGVGAGSGGYAAIDVGEAEGPAFAAEVTPVWITPFLVPGTPSPAERTGSSGPL</sequence>
<feature type="compositionally biased region" description="Pro residues" evidence="1">
    <location>
        <begin position="110"/>
        <end position="124"/>
    </location>
</feature>
<name>A0ABP6KX17_9ACTN</name>
<feature type="transmembrane region" description="Helical" evidence="2">
    <location>
        <begin position="556"/>
        <end position="575"/>
    </location>
</feature>
<dbReference type="PANTHER" id="PTHR34473">
    <property type="entry name" value="UPF0699 TRANSMEMBRANE PROTEIN YDBS"/>
    <property type="match status" value="1"/>
</dbReference>
<protein>
    <recommendedName>
        <fullName evidence="3">YdbS-like PH domain-containing protein</fullName>
    </recommendedName>
</protein>
<dbReference type="RefSeq" id="WP_344901362.1">
    <property type="nucleotide sequence ID" value="NZ_BAAAWD010000015.1"/>
</dbReference>
<feature type="transmembrane region" description="Helical" evidence="2">
    <location>
        <begin position="531"/>
        <end position="550"/>
    </location>
</feature>
<evidence type="ECO:0000256" key="2">
    <source>
        <dbReference type="SAM" id="Phobius"/>
    </source>
</evidence>
<evidence type="ECO:0000313" key="4">
    <source>
        <dbReference type="EMBL" id="GAA3026031.1"/>
    </source>
</evidence>
<keyword evidence="2" id="KW-0812">Transmembrane</keyword>
<feature type="transmembrane region" description="Helical" evidence="2">
    <location>
        <begin position="405"/>
        <end position="428"/>
    </location>
</feature>
<organism evidence="4 5">
    <name type="scientific">Streptosporangium longisporum</name>
    <dbReference type="NCBI Taxonomy" id="46187"/>
    <lineage>
        <taxon>Bacteria</taxon>
        <taxon>Bacillati</taxon>
        <taxon>Actinomycetota</taxon>
        <taxon>Actinomycetes</taxon>
        <taxon>Streptosporangiales</taxon>
        <taxon>Streptosporangiaceae</taxon>
        <taxon>Streptosporangium</taxon>
    </lineage>
</organism>
<dbReference type="PANTHER" id="PTHR34473:SF2">
    <property type="entry name" value="UPF0699 TRANSMEMBRANE PROTEIN YDBT"/>
    <property type="match status" value="1"/>
</dbReference>
<keyword evidence="2" id="KW-0472">Membrane</keyword>
<reference evidence="5" key="1">
    <citation type="journal article" date="2019" name="Int. J. Syst. Evol. Microbiol.">
        <title>The Global Catalogue of Microorganisms (GCM) 10K type strain sequencing project: providing services to taxonomists for standard genome sequencing and annotation.</title>
        <authorList>
            <consortium name="The Broad Institute Genomics Platform"/>
            <consortium name="The Broad Institute Genome Sequencing Center for Infectious Disease"/>
            <person name="Wu L."/>
            <person name="Ma J."/>
        </authorList>
    </citation>
    <scope>NUCLEOTIDE SEQUENCE [LARGE SCALE GENOMIC DNA]</scope>
    <source>
        <strain evidence="5">JCM 3106</strain>
    </source>
</reference>
<keyword evidence="2" id="KW-1133">Transmembrane helix</keyword>
<dbReference type="EMBL" id="BAAAWD010000015">
    <property type="protein sequence ID" value="GAA3026031.1"/>
    <property type="molecule type" value="Genomic_DNA"/>
</dbReference>
<accession>A0ABP6KX17</accession>
<feature type="compositionally biased region" description="Low complexity" evidence="1">
    <location>
        <begin position="128"/>
        <end position="139"/>
    </location>
</feature>
<feature type="region of interest" description="Disordered" evidence="1">
    <location>
        <begin position="1"/>
        <end position="154"/>
    </location>
</feature>
<feature type="domain" description="YdbS-like PH" evidence="3">
    <location>
        <begin position="578"/>
        <end position="648"/>
    </location>
</feature>
<dbReference type="Proteomes" id="UP001499930">
    <property type="component" value="Unassembled WGS sequence"/>
</dbReference>
<dbReference type="Pfam" id="PF03703">
    <property type="entry name" value="bPH_2"/>
    <property type="match status" value="2"/>
</dbReference>
<feature type="compositionally biased region" description="Basic and acidic residues" evidence="1">
    <location>
        <begin position="1"/>
        <end position="10"/>
    </location>
</feature>
<evidence type="ECO:0000259" key="3">
    <source>
        <dbReference type="Pfam" id="PF03703"/>
    </source>
</evidence>
<dbReference type="InterPro" id="IPR005182">
    <property type="entry name" value="YdbS-like_PH"/>
</dbReference>
<evidence type="ECO:0000256" key="1">
    <source>
        <dbReference type="SAM" id="MobiDB-lite"/>
    </source>
</evidence>
<keyword evidence="5" id="KW-1185">Reference proteome</keyword>
<proteinExistence type="predicted"/>
<feature type="domain" description="YdbS-like PH" evidence="3">
    <location>
        <begin position="206"/>
        <end position="285"/>
    </location>
</feature>
<evidence type="ECO:0000313" key="5">
    <source>
        <dbReference type="Proteomes" id="UP001499930"/>
    </source>
</evidence>
<gene>
    <name evidence="4" type="ORF">GCM10017559_59820</name>
</gene>
<comment type="caution">
    <text evidence="4">The sequence shown here is derived from an EMBL/GenBank/DDBJ whole genome shotgun (WGS) entry which is preliminary data.</text>
</comment>
<feature type="transmembrane region" description="Helical" evidence="2">
    <location>
        <begin position="361"/>
        <end position="381"/>
    </location>
</feature>